<dbReference type="Gene3D" id="1.10.238.10">
    <property type="entry name" value="EF-hand"/>
    <property type="match status" value="1"/>
</dbReference>
<keyword evidence="10" id="KW-0406">Ion transport</keyword>
<evidence type="ECO:0000256" key="11">
    <source>
        <dbReference type="ARBA" id="ARBA00023136"/>
    </source>
</evidence>
<evidence type="ECO:0000256" key="2">
    <source>
        <dbReference type="ARBA" id="ARBA00022448"/>
    </source>
</evidence>
<keyword evidence="8" id="KW-0851">Voltage-gated channel</keyword>
<dbReference type="PROSITE" id="PS50222">
    <property type="entry name" value="EF_HAND_2"/>
    <property type="match status" value="1"/>
</dbReference>
<evidence type="ECO:0000256" key="14">
    <source>
        <dbReference type="SAM" id="Coils"/>
    </source>
</evidence>
<feature type="region of interest" description="Disordered" evidence="15">
    <location>
        <begin position="1"/>
        <end position="42"/>
    </location>
</feature>
<feature type="transmembrane region" description="Helical" evidence="16">
    <location>
        <begin position="342"/>
        <end position="363"/>
    </location>
</feature>
<evidence type="ECO:0000313" key="18">
    <source>
        <dbReference type="EMBL" id="CAK0863529.1"/>
    </source>
</evidence>
<feature type="domain" description="EF-hand" evidence="17">
    <location>
        <begin position="496"/>
        <end position="531"/>
    </location>
</feature>
<dbReference type="InterPro" id="IPR002048">
    <property type="entry name" value="EF_hand_dom"/>
</dbReference>
<evidence type="ECO:0000256" key="10">
    <source>
        <dbReference type="ARBA" id="ARBA00023065"/>
    </source>
</evidence>
<dbReference type="PANTHER" id="PTHR45628:SF7">
    <property type="entry name" value="VOLTAGE-DEPENDENT CALCIUM CHANNEL TYPE A SUBUNIT ALPHA-1"/>
    <property type="match status" value="1"/>
</dbReference>
<dbReference type="SUPFAM" id="SSF81324">
    <property type="entry name" value="Voltage-gated potassium channels"/>
    <property type="match status" value="1"/>
</dbReference>
<accession>A0ABN9UY19</accession>
<feature type="transmembrane region" description="Helical" evidence="16">
    <location>
        <begin position="451"/>
        <end position="472"/>
    </location>
</feature>
<dbReference type="InterPro" id="IPR050599">
    <property type="entry name" value="VDCC_alpha-1_subunit"/>
</dbReference>
<evidence type="ECO:0000259" key="17">
    <source>
        <dbReference type="PROSITE" id="PS50222"/>
    </source>
</evidence>
<dbReference type="Pfam" id="PF00520">
    <property type="entry name" value="Ion_trans"/>
    <property type="match status" value="1"/>
</dbReference>
<evidence type="ECO:0000256" key="16">
    <source>
        <dbReference type="SAM" id="Phobius"/>
    </source>
</evidence>
<keyword evidence="12" id="KW-0325">Glycoprotein</keyword>
<keyword evidence="6 16" id="KW-0812">Transmembrane</keyword>
<evidence type="ECO:0000256" key="15">
    <source>
        <dbReference type="SAM" id="MobiDB-lite"/>
    </source>
</evidence>
<sequence>MGRGGRGRQDTPAGAAGFTPRSNGTIPNSARSQLSTSRSHNGTSVWREVISHMEANPMPSVEPEVVLSLSMVSQLKEELARDLRMIVREELWRPLTEGPAGQPAPAVSVGQLTVQAFNETLKGQKPPEVGVSASPQNGMGGGLEDDAQEPSRRRSSRASTLAEKQNELEFFKDRMADQENVKADHIESELWTMLMDKAPCCRPCLTSISRWYNLLGTLEAPPRPDPLSKFADSKLFTTLVHVVILLNSMFMFYAAEEEISHYDGELPEQVAMGEQFFLVAYSTEFVVKLWRYRWSYFFDSSWKYNWLDLFLLFLSTYSVFFEDNLPNFSWLRMMRMLRLFKVVRVLRLIAVVKPLRAILKSLFNTLGTLFWSLTLLALILGLFALVFVLRVATYLRNERDVVDEVVEERLLEFYGGVTTTFHHLFEATTGGNDWSIYYRPLVETGFINCGIFYFFVAFTQIAVLNIILGVFVDTAMKSMTGNREELMQEFADQQKQMESDLREMCICADADKDGKLSEAEWKAALKDNRMITYLETMGWRLSEMRDLIHLMGSGAEDHGVDIDTFVRSSMRFKGAASCFDMQVVLNAVEDVRREVRTAKQASRF</sequence>
<evidence type="ECO:0000256" key="8">
    <source>
        <dbReference type="ARBA" id="ARBA00022882"/>
    </source>
</evidence>
<dbReference type="InterPro" id="IPR027359">
    <property type="entry name" value="Volt_channel_dom_sf"/>
</dbReference>
<comment type="caution">
    <text evidence="18">The sequence shown here is derived from an EMBL/GenBank/DDBJ whole genome shotgun (WGS) entry which is preliminary data.</text>
</comment>
<evidence type="ECO:0000313" key="19">
    <source>
        <dbReference type="Proteomes" id="UP001189429"/>
    </source>
</evidence>
<keyword evidence="4" id="KW-0109">Calcium transport</keyword>
<keyword evidence="14" id="KW-0175">Coiled coil</keyword>
<reference evidence="18" key="1">
    <citation type="submission" date="2023-10" db="EMBL/GenBank/DDBJ databases">
        <authorList>
            <person name="Chen Y."/>
            <person name="Shah S."/>
            <person name="Dougan E. K."/>
            <person name="Thang M."/>
            <person name="Chan C."/>
        </authorList>
    </citation>
    <scope>NUCLEOTIDE SEQUENCE [LARGE SCALE GENOMIC DNA]</scope>
</reference>
<protein>
    <recommendedName>
        <fullName evidence="17">EF-hand domain-containing protein</fullName>
    </recommendedName>
</protein>
<dbReference type="InterPro" id="IPR011992">
    <property type="entry name" value="EF-hand-dom_pair"/>
</dbReference>
<evidence type="ECO:0000256" key="9">
    <source>
        <dbReference type="ARBA" id="ARBA00022989"/>
    </source>
</evidence>
<dbReference type="Gene3D" id="1.20.120.350">
    <property type="entry name" value="Voltage-gated potassium channels. Chain C"/>
    <property type="match status" value="1"/>
</dbReference>
<keyword evidence="7" id="KW-0106">Calcium</keyword>
<feature type="coiled-coil region" evidence="14">
    <location>
        <begin position="476"/>
        <end position="503"/>
    </location>
</feature>
<dbReference type="PROSITE" id="PS00018">
    <property type="entry name" value="EF_HAND_1"/>
    <property type="match status" value="1"/>
</dbReference>
<evidence type="ECO:0000256" key="3">
    <source>
        <dbReference type="ARBA" id="ARBA00022553"/>
    </source>
</evidence>
<dbReference type="InterPro" id="IPR005821">
    <property type="entry name" value="Ion_trans_dom"/>
</dbReference>
<keyword evidence="13" id="KW-0407">Ion channel</keyword>
<name>A0ABN9UY19_9DINO</name>
<keyword evidence="11 16" id="KW-0472">Membrane</keyword>
<feature type="compositionally biased region" description="Polar residues" evidence="15">
    <location>
        <begin position="20"/>
        <end position="42"/>
    </location>
</feature>
<evidence type="ECO:0000256" key="4">
    <source>
        <dbReference type="ARBA" id="ARBA00022568"/>
    </source>
</evidence>
<dbReference type="EMBL" id="CAUYUJ010016271">
    <property type="protein sequence ID" value="CAK0863529.1"/>
    <property type="molecule type" value="Genomic_DNA"/>
</dbReference>
<comment type="subcellular location">
    <subcellularLocation>
        <location evidence="1">Membrane</location>
        <topology evidence="1">Multi-pass membrane protein</topology>
    </subcellularLocation>
</comment>
<dbReference type="PANTHER" id="PTHR45628">
    <property type="entry name" value="VOLTAGE-DEPENDENT CALCIUM CHANNEL TYPE A SUBUNIT ALPHA-1"/>
    <property type="match status" value="1"/>
</dbReference>
<evidence type="ECO:0000256" key="13">
    <source>
        <dbReference type="ARBA" id="ARBA00023303"/>
    </source>
</evidence>
<proteinExistence type="predicted"/>
<keyword evidence="2" id="KW-0813">Transport</keyword>
<feature type="region of interest" description="Disordered" evidence="15">
    <location>
        <begin position="120"/>
        <end position="161"/>
    </location>
</feature>
<dbReference type="InterPro" id="IPR018247">
    <property type="entry name" value="EF_Hand_1_Ca_BS"/>
</dbReference>
<evidence type="ECO:0000256" key="1">
    <source>
        <dbReference type="ARBA" id="ARBA00004141"/>
    </source>
</evidence>
<gene>
    <name evidence="18" type="ORF">PCOR1329_LOCUS51646</name>
</gene>
<feature type="transmembrane region" description="Helical" evidence="16">
    <location>
        <begin position="369"/>
        <end position="389"/>
    </location>
</feature>
<dbReference type="Proteomes" id="UP001189429">
    <property type="component" value="Unassembled WGS sequence"/>
</dbReference>
<evidence type="ECO:0000256" key="6">
    <source>
        <dbReference type="ARBA" id="ARBA00022692"/>
    </source>
</evidence>
<feature type="transmembrane region" description="Helical" evidence="16">
    <location>
        <begin position="235"/>
        <end position="255"/>
    </location>
</feature>
<keyword evidence="5" id="KW-0107">Calcium channel</keyword>
<dbReference type="SUPFAM" id="SSF47473">
    <property type="entry name" value="EF-hand"/>
    <property type="match status" value="1"/>
</dbReference>
<feature type="transmembrane region" description="Helical" evidence="16">
    <location>
        <begin position="304"/>
        <end position="321"/>
    </location>
</feature>
<keyword evidence="9 16" id="KW-1133">Transmembrane helix</keyword>
<keyword evidence="3" id="KW-0597">Phosphoprotein</keyword>
<organism evidence="18 19">
    <name type="scientific">Prorocentrum cordatum</name>
    <dbReference type="NCBI Taxonomy" id="2364126"/>
    <lineage>
        <taxon>Eukaryota</taxon>
        <taxon>Sar</taxon>
        <taxon>Alveolata</taxon>
        <taxon>Dinophyceae</taxon>
        <taxon>Prorocentrales</taxon>
        <taxon>Prorocentraceae</taxon>
        <taxon>Prorocentrum</taxon>
    </lineage>
</organism>
<evidence type="ECO:0000256" key="7">
    <source>
        <dbReference type="ARBA" id="ARBA00022837"/>
    </source>
</evidence>
<evidence type="ECO:0000256" key="12">
    <source>
        <dbReference type="ARBA" id="ARBA00023180"/>
    </source>
</evidence>
<evidence type="ECO:0000256" key="5">
    <source>
        <dbReference type="ARBA" id="ARBA00022673"/>
    </source>
</evidence>
<dbReference type="Gene3D" id="1.10.287.70">
    <property type="match status" value="1"/>
</dbReference>
<keyword evidence="19" id="KW-1185">Reference proteome</keyword>